<evidence type="ECO:0000313" key="2">
    <source>
        <dbReference type="Proteomes" id="UP001732700"/>
    </source>
</evidence>
<proteinExistence type="predicted"/>
<accession>A0ACD5UJV1</accession>
<evidence type="ECO:0000313" key="1">
    <source>
        <dbReference type="EnsemblPlants" id="AVESA.00010b.r2.2CG0264660.2.CDS"/>
    </source>
</evidence>
<organism evidence="1 2">
    <name type="scientific">Avena sativa</name>
    <name type="common">Oat</name>
    <dbReference type="NCBI Taxonomy" id="4498"/>
    <lineage>
        <taxon>Eukaryota</taxon>
        <taxon>Viridiplantae</taxon>
        <taxon>Streptophyta</taxon>
        <taxon>Embryophyta</taxon>
        <taxon>Tracheophyta</taxon>
        <taxon>Spermatophyta</taxon>
        <taxon>Magnoliopsida</taxon>
        <taxon>Liliopsida</taxon>
        <taxon>Poales</taxon>
        <taxon>Poaceae</taxon>
        <taxon>BOP clade</taxon>
        <taxon>Pooideae</taxon>
        <taxon>Poodae</taxon>
        <taxon>Poeae</taxon>
        <taxon>Poeae Chloroplast Group 1 (Aveneae type)</taxon>
        <taxon>Aveninae</taxon>
        <taxon>Avena</taxon>
    </lineage>
</organism>
<reference evidence="1" key="2">
    <citation type="submission" date="2025-09" db="UniProtKB">
        <authorList>
            <consortium name="EnsemblPlants"/>
        </authorList>
    </citation>
    <scope>IDENTIFICATION</scope>
</reference>
<dbReference type="EnsemblPlants" id="AVESA.00010b.r2.2CG0264660.2">
    <property type="protein sequence ID" value="AVESA.00010b.r2.2CG0264660.2.CDS"/>
    <property type="gene ID" value="AVESA.00010b.r2.2CG0264660"/>
</dbReference>
<keyword evidence="2" id="KW-1185">Reference proteome</keyword>
<reference evidence="1" key="1">
    <citation type="submission" date="2021-05" db="EMBL/GenBank/DDBJ databases">
        <authorList>
            <person name="Scholz U."/>
            <person name="Mascher M."/>
            <person name="Fiebig A."/>
        </authorList>
    </citation>
    <scope>NUCLEOTIDE SEQUENCE [LARGE SCALE GENOMIC DNA]</scope>
</reference>
<name>A0ACD5UJV1_AVESA</name>
<protein>
    <submittedName>
        <fullName evidence="1">Uncharacterized protein</fullName>
    </submittedName>
</protein>
<dbReference type="Proteomes" id="UP001732700">
    <property type="component" value="Chromosome 2C"/>
</dbReference>
<sequence>MAAMNMERDLYMARGEGETSYANNSRLQRKALLENGAALEKAVREVYMDLLHPTMTVVDLGCSSGQNTLIFISKVIKVVCPESSSRSGCDPVELQVFLNDLPGNDFNQLFRSLEQFNKLTAAAEHEENTPLPPFYIAGLPGSYYTRLFPRQSCHLFHSSYCLHWRSQVPAGLEGGGKEHLNEGNIYIAKTTPAGTTELYRQQFQEDMILFLKLRHEELVLGGQMVLTFTVRKHEDIYNKGYLSNPMELLSPALQSFVKQGLVEKEKLDSFNLPFYMPSVNEVNVVVVQSNLFNISHVKLFESNWDPYDDSEGDEVQNTIQSGMNIAKCLRAAFGPLLASHFGESLIDELFDKCAYLAAQHLEKEKSKYLLICVSLKRT</sequence>